<evidence type="ECO:0000313" key="3">
    <source>
        <dbReference type="EMBL" id="SLN61034.1"/>
    </source>
</evidence>
<dbReference type="STRING" id="315423.SAMN04488020_11044"/>
<feature type="active site" evidence="2">
    <location>
        <position position="44"/>
    </location>
</feature>
<reference evidence="3 4" key="1">
    <citation type="submission" date="2017-03" db="EMBL/GenBank/DDBJ databases">
        <authorList>
            <person name="Afonso C.L."/>
            <person name="Miller P.J."/>
            <person name="Scott M.A."/>
            <person name="Spackman E."/>
            <person name="Goraichik I."/>
            <person name="Dimitrov K.M."/>
            <person name="Suarez D.L."/>
            <person name="Swayne D.E."/>
        </authorList>
    </citation>
    <scope>NUCLEOTIDE SEQUENCE [LARGE SCALE GENOMIC DNA]</scope>
    <source>
        <strain evidence="3 4">CECT 7066</strain>
    </source>
</reference>
<dbReference type="InterPro" id="IPR003719">
    <property type="entry name" value="Phenazine_PhzF-like"/>
</dbReference>
<dbReference type="GO" id="GO:0102943">
    <property type="term" value="F:trans-2,3-dihydro-3-hydroxy-anthranilate isomerase activity"/>
    <property type="evidence" value="ECO:0007669"/>
    <property type="project" value="UniProtKB-EC"/>
</dbReference>
<protein>
    <submittedName>
        <fullName evidence="3">Trans-2,3-dihydro-3-hydroxyanthranilate isomerase</fullName>
        <ecNumber evidence="3">5.3.3.17</ecNumber>
    </submittedName>
</protein>
<evidence type="ECO:0000256" key="1">
    <source>
        <dbReference type="ARBA" id="ARBA00008270"/>
    </source>
</evidence>
<dbReference type="Gene3D" id="3.10.310.10">
    <property type="entry name" value="Diaminopimelate Epimerase, Chain A, domain 1"/>
    <property type="match status" value="2"/>
</dbReference>
<dbReference type="PIRSF" id="PIRSF016184">
    <property type="entry name" value="PhzC_PhzF"/>
    <property type="match status" value="1"/>
</dbReference>
<accession>A0A1Y5TCL1</accession>
<dbReference type="SUPFAM" id="SSF54506">
    <property type="entry name" value="Diaminopimelate epimerase-like"/>
    <property type="match status" value="1"/>
</dbReference>
<dbReference type="Pfam" id="PF02567">
    <property type="entry name" value="PhzC-PhzF"/>
    <property type="match status" value="1"/>
</dbReference>
<organism evidence="3 4">
    <name type="scientific">Palleronia marisminoris</name>
    <dbReference type="NCBI Taxonomy" id="315423"/>
    <lineage>
        <taxon>Bacteria</taxon>
        <taxon>Pseudomonadati</taxon>
        <taxon>Pseudomonadota</taxon>
        <taxon>Alphaproteobacteria</taxon>
        <taxon>Rhodobacterales</taxon>
        <taxon>Roseobacteraceae</taxon>
        <taxon>Palleronia</taxon>
    </lineage>
</organism>
<gene>
    <name evidence="3" type="primary">phzF</name>
    <name evidence="3" type="ORF">PAM7066_03034</name>
</gene>
<evidence type="ECO:0000256" key="2">
    <source>
        <dbReference type="PIRSR" id="PIRSR016184-1"/>
    </source>
</evidence>
<keyword evidence="4" id="KW-1185">Reference proteome</keyword>
<dbReference type="EMBL" id="FWFV01000009">
    <property type="protein sequence ID" value="SLN61034.1"/>
    <property type="molecule type" value="Genomic_DNA"/>
</dbReference>
<dbReference type="NCBIfam" id="TIGR00654">
    <property type="entry name" value="PhzF_family"/>
    <property type="match status" value="1"/>
</dbReference>
<comment type="similarity">
    <text evidence="1">Belongs to the PhzF family.</text>
</comment>
<dbReference type="RefSeq" id="WP_085855026.1">
    <property type="nucleotide sequence ID" value="NZ_FOPF01000010.1"/>
</dbReference>
<dbReference type="Proteomes" id="UP000193870">
    <property type="component" value="Unassembled WGS sequence"/>
</dbReference>
<evidence type="ECO:0000313" key="4">
    <source>
        <dbReference type="Proteomes" id="UP000193870"/>
    </source>
</evidence>
<dbReference type="AlphaFoldDB" id="A0A1Y5TCL1"/>
<keyword evidence="3" id="KW-0413">Isomerase</keyword>
<sequence length="268" mass="28637">MRYLVYDVFTDRPFGGNPLAVFPDAVNLDPALMQPIAREFGFSETTFLLPGDGEVRTRIFTPTQEIPFAGHPLIGALVALHDEGAPEQVTLGTGVGPVPGRVVDGIASFRRETALEVLHAPDAALMARCLSIETITEATVTSAGLPFALVEVPDRATLSRTRPYLDAFREAAARYPLPFDFAIYAYVRDGDTIHARMFAPLDDIPEDPATGSAATALALYLAGNGTLSLTVHQGEDMGRPSLIRAEAADGAVTISGQAVRVMEGRLTL</sequence>
<dbReference type="GO" id="GO:0005737">
    <property type="term" value="C:cytoplasm"/>
    <property type="evidence" value="ECO:0007669"/>
    <property type="project" value="TreeGrafter"/>
</dbReference>
<name>A0A1Y5TCL1_9RHOB</name>
<dbReference type="EC" id="5.3.3.17" evidence="3"/>
<dbReference type="OrthoDB" id="9788221at2"/>
<dbReference type="PANTHER" id="PTHR13774:SF32">
    <property type="entry name" value="ANTISENSE-ENHANCING SEQUENCE 1"/>
    <property type="match status" value="1"/>
</dbReference>
<dbReference type="PANTHER" id="PTHR13774">
    <property type="entry name" value="PHENAZINE BIOSYNTHESIS PROTEIN"/>
    <property type="match status" value="1"/>
</dbReference>
<proteinExistence type="inferred from homology"/>